<evidence type="ECO:0000313" key="3">
    <source>
        <dbReference type="Proteomes" id="UP000095767"/>
    </source>
</evidence>
<organism evidence="2 3">
    <name type="scientific">Dichanthelium oligosanthes</name>
    <dbReference type="NCBI Taxonomy" id="888268"/>
    <lineage>
        <taxon>Eukaryota</taxon>
        <taxon>Viridiplantae</taxon>
        <taxon>Streptophyta</taxon>
        <taxon>Embryophyta</taxon>
        <taxon>Tracheophyta</taxon>
        <taxon>Spermatophyta</taxon>
        <taxon>Magnoliopsida</taxon>
        <taxon>Liliopsida</taxon>
        <taxon>Poales</taxon>
        <taxon>Poaceae</taxon>
        <taxon>PACMAD clade</taxon>
        <taxon>Panicoideae</taxon>
        <taxon>Panicodae</taxon>
        <taxon>Paniceae</taxon>
        <taxon>Dichantheliinae</taxon>
        <taxon>Dichanthelium</taxon>
    </lineage>
</organism>
<reference evidence="2 3" key="1">
    <citation type="submission" date="2016-09" db="EMBL/GenBank/DDBJ databases">
        <title>The draft genome of Dichanthelium oligosanthes: A C3 panicoid grass species.</title>
        <authorList>
            <person name="Studer A.J."/>
            <person name="Schnable J.C."/>
            <person name="Brutnell T.P."/>
        </authorList>
    </citation>
    <scope>NUCLEOTIDE SEQUENCE [LARGE SCALE GENOMIC DNA]</scope>
    <source>
        <strain evidence="3">cv. Kellogg 1175</strain>
        <tissue evidence="2">Leaf</tissue>
    </source>
</reference>
<protein>
    <submittedName>
        <fullName evidence="2">Uncharacterized protein</fullName>
    </submittedName>
</protein>
<evidence type="ECO:0000256" key="1">
    <source>
        <dbReference type="SAM" id="MobiDB-lite"/>
    </source>
</evidence>
<evidence type="ECO:0000313" key="2">
    <source>
        <dbReference type="EMBL" id="OEL31494.1"/>
    </source>
</evidence>
<accession>A0A1E5W282</accession>
<feature type="compositionally biased region" description="Basic and acidic residues" evidence="1">
    <location>
        <begin position="11"/>
        <end position="36"/>
    </location>
</feature>
<comment type="caution">
    <text evidence="2">The sequence shown here is derived from an EMBL/GenBank/DDBJ whole genome shotgun (WGS) entry which is preliminary data.</text>
</comment>
<dbReference type="AlphaFoldDB" id="A0A1E5W282"/>
<feature type="region of interest" description="Disordered" evidence="1">
    <location>
        <begin position="1"/>
        <end position="43"/>
    </location>
</feature>
<sequence>MSEGGLVAGSQRERGGHERGGVAMRRGDGGAGERCRGGRVGGGEGSHGALLLDEVHGNEEVGLGPAHVVQGFRGAKLAEVGCEEGDEAFEGSLGVRLFLRRRR</sequence>
<name>A0A1E5W282_9POAL</name>
<keyword evidence="3" id="KW-1185">Reference proteome</keyword>
<dbReference type="EMBL" id="LWDX02023255">
    <property type="protein sequence ID" value="OEL31494.1"/>
    <property type="molecule type" value="Genomic_DNA"/>
</dbReference>
<dbReference type="Proteomes" id="UP000095767">
    <property type="component" value="Unassembled WGS sequence"/>
</dbReference>
<gene>
    <name evidence="2" type="ORF">BAE44_0007487</name>
</gene>
<proteinExistence type="predicted"/>